<gene>
    <name evidence="7" type="ORF">NERG_01657</name>
</gene>
<reference evidence="7" key="1">
    <citation type="submission" date="2011-03" db="EMBL/GenBank/DDBJ databases">
        <title>The Genome Sequence of Nematocida sp1 strain ERTm2.</title>
        <authorList>
            <consortium name="The Broad Institute Genome Sequencing Platform"/>
            <consortium name="The Broad Institute Genome Sequencing Center for Infectious Disease"/>
            <person name="Cuomo C."/>
            <person name="Troemel E."/>
            <person name="Young S.K."/>
            <person name="Zeng Q."/>
            <person name="Gargeya S."/>
            <person name="Fitzgerald M."/>
            <person name="Haas B."/>
            <person name="Abouelleil A."/>
            <person name="Alvarado L."/>
            <person name="Arachchi H.M."/>
            <person name="Berlin A."/>
            <person name="Brown A."/>
            <person name="Chapman S.B."/>
            <person name="Chen Z."/>
            <person name="Dunbar C."/>
            <person name="Freedman E."/>
            <person name="Gearin G."/>
            <person name="Gellesch M."/>
            <person name="Goldberg J."/>
            <person name="Griggs A."/>
            <person name="Gujja S."/>
            <person name="Heilman E.R."/>
            <person name="Heiman D."/>
            <person name="Howarth C."/>
            <person name="Larson L."/>
            <person name="Lui A."/>
            <person name="MacDonald P.J.P."/>
            <person name="Mehta T."/>
            <person name="Montmayeur A."/>
            <person name="Murphy C."/>
            <person name="Neiman D."/>
            <person name="Pearson M."/>
            <person name="Priest M."/>
            <person name="Roberts A."/>
            <person name="Saif S."/>
            <person name="Shea T."/>
            <person name="Shenoy N."/>
            <person name="Sisk P."/>
            <person name="Stolte C."/>
            <person name="Sykes S."/>
            <person name="White J."/>
            <person name="Yandava C."/>
            <person name="Wortman J."/>
            <person name="Nusbaum C."/>
            <person name="Birren B."/>
        </authorList>
    </citation>
    <scope>NUCLEOTIDE SEQUENCE</scope>
    <source>
        <strain evidence="7">ERTm2</strain>
    </source>
</reference>
<evidence type="ECO:0000313" key="7">
    <source>
        <dbReference type="EMBL" id="EHY65211.1"/>
    </source>
</evidence>
<dbReference type="InterPro" id="IPR003959">
    <property type="entry name" value="ATPase_AAA_core"/>
</dbReference>
<keyword evidence="3 4" id="KW-0067">ATP-binding</keyword>
<dbReference type="InterPro" id="IPR027417">
    <property type="entry name" value="P-loop_NTPase"/>
</dbReference>
<sequence length="621" mass="70188">MQSSVYNKEEKNKSAMPKAEVVSRPSVLEDVVDLSRIPHENYKKKENSLMSDQTVDNGNTTKDSNNKKEKKQEEKKPEKKRSEEARPPNNPPEQPVYRQVRMAGQQPGPGGRPPMQPASSPLSFPKKSPISLQTIASITMILLMGTSLVFLVKNQMEASASKSDKGDSYYKSNFETLAAQYKRVTPKQCKQSMYYGLNREFNAYINIIMSYMAKGKDSSDDEESSEITSGGTLRGSMLQKNLIVYGMPGTGKSFFARKIFLQAALNIRAEQLKKQYKTKYLNIIGGKGSQQVIKELYDCDGTIELYQIDSAMFLNKLVGETEQTLRGFMNFIEWRQKIVPVIVFIDEAEALFAARKGSDGGGGVQVSNNMKNMWLTWLDGLDTDDSKRIFVIAATNFYESIDQALIRRFKSQLGIPTYIYDARVELLEKELFAPKIVHVESEEKKIAIATKTSKIHGNNMMQIVEELTKLRYETKKPVPFRKLEKEVAAANKRAEASEKEQKAQTEFKMSNPEEVITTLVWGKADTISITKESMMKIEEELAPKTDEDLEEQEIGDKILENAGIKKNRFDYKQEQDVEIENKHIVESVDTESNAGFFGNRFGNIFGGFWGGNRNEGDEDSG</sequence>
<feature type="compositionally biased region" description="Basic and acidic residues" evidence="5">
    <location>
        <begin position="36"/>
        <end position="47"/>
    </location>
</feature>
<evidence type="ECO:0000256" key="5">
    <source>
        <dbReference type="SAM" id="MobiDB-lite"/>
    </source>
</evidence>
<evidence type="ECO:0000259" key="6">
    <source>
        <dbReference type="SMART" id="SM00382"/>
    </source>
</evidence>
<dbReference type="PROSITE" id="PS00674">
    <property type="entry name" value="AAA"/>
    <property type="match status" value="1"/>
</dbReference>
<evidence type="ECO:0000256" key="3">
    <source>
        <dbReference type="ARBA" id="ARBA00022840"/>
    </source>
</evidence>
<dbReference type="Pfam" id="PF00004">
    <property type="entry name" value="AAA"/>
    <property type="match status" value="1"/>
</dbReference>
<dbReference type="InterPro" id="IPR003960">
    <property type="entry name" value="ATPase_AAA_CS"/>
</dbReference>
<protein>
    <recommendedName>
        <fullName evidence="6">AAA+ ATPase domain-containing protein</fullName>
    </recommendedName>
</protein>
<dbReference type="PANTHER" id="PTHR23077">
    <property type="entry name" value="AAA-FAMILY ATPASE"/>
    <property type="match status" value="1"/>
</dbReference>
<dbReference type="STRING" id="944018.H8ZDI6"/>
<dbReference type="GO" id="GO:0005524">
    <property type="term" value="F:ATP binding"/>
    <property type="evidence" value="ECO:0007669"/>
    <property type="project" value="UniProtKB-KW"/>
</dbReference>
<proteinExistence type="inferred from homology"/>
<keyword evidence="2 4" id="KW-0547">Nucleotide-binding</keyword>
<feature type="compositionally biased region" description="Polar residues" evidence="5">
    <location>
        <begin position="48"/>
        <end position="63"/>
    </location>
</feature>
<dbReference type="HOGENOM" id="CLU_440104_0_0_1"/>
<name>H8ZDI6_NEMA1</name>
<dbReference type="Proteomes" id="UP000005622">
    <property type="component" value="Unassembled WGS sequence"/>
</dbReference>
<dbReference type="Gene3D" id="3.40.50.300">
    <property type="entry name" value="P-loop containing nucleotide triphosphate hydrolases"/>
    <property type="match status" value="1"/>
</dbReference>
<feature type="domain" description="AAA+ ATPase" evidence="6">
    <location>
        <begin position="238"/>
        <end position="417"/>
    </location>
</feature>
<dbReference type="InterPro" id="IPR003593">
    <property type="entry name" value="AAA+_ATPase"/>
</dbReference>
<evidence type="ECO:0000256" key="4">
    <source>
        <dbReference type="RuleBase" id="RU003651"/>
    </source>
</evidence>
<dbReference type="GO" id="GO:0016887">
    <property type="term" value="F:ATP hydrolysis activity"/>
    <property type="evidence" value="ECO:0007669"/>
    <property type="project" value="InterPro"/>
</dbReference>
<feature type="region of interest" description="Disordered" evidence="5">
    <location>
        <begin position="1"/>
        <end position="125"/>
    </location>
</feature>
<dbReference type="CDD" id="cd19481">
    <property type="entry name" value="RecA-like_protease"/>
    <property type="match status" value="1"/>
</dbReference>
<dbReference type="PANTHER" id="PTHR23077:SF171">
    <property type="entry name" value="NUCLEAR VALOSIN-CONTAINING PROTEIN-LIKE"/>
    <property type="match status" value="1"/>
</dbReference>
<feature type="compositionally biased region" description="Basic and acidic residues" evidence="5">
    <location>
        <begin position="64"/>
        <end position="86"/>
    </location>
</feature>
<comment type="similarity">
    <text evidence="1 4">Belongs to the AAA ATPase family.</text>
</comment>
<evidence type="ECO:0000256" key="2">
    <source>
        <dbReference type="ARBA" id="ARBA00022741"/>
    </source>
</evidence>
<dbReference type="EMBL" id="JH604636">
    <property type="protein sequence ID" value="EHY65211.1"/>
    <property type="molecule type" value="Genomic_DNA"/>
</dbReference>
<organism evidence="7">
    <name type="scientific">Nematocida ausubeli (strain ATCC PRA-371 / ERTm2)</name>
    <name type="common">Nematode killer fungus</name>
    <dbReference type="NCBI Taxonomy" id="1913371"/>
    <lineage>
        <taxon>Eukaryota</taxon>
        <taxon>Fungi</taxon>
        <taxon>Fungi incertae sedis</taxon>
        <taxon>Microsporidia</taxon>
        <taxon>Nematocida</taxon>
    </lineage>
</organism>
<evidence type="ECO:0000256" key="1">
    <source>
        <dbReference type="ARBA" id="ARBA00006914"/>
    </source>
</evidence>
<dbReference type="SUPFAM" id="SSF52540">
    <property type="entry name" value="P-loop containing nucleoside triphosphate hydrolases"/>
    <property type="match status" value="1"/>
</dbReference>
<dbReference type="InterPro" id="IPR050168">
    <property type="entry name" value="AAA_ATPase_domain"/>
</dbReference>
<dbReference type="AlphaFoldDB" id="H8ZDI6"/>
<accession>H8ZDI6</accession>
<dbReference type="SMART" id="SM00382">
    <property type="entry name" value="AAA"/>
    <property type="match status" value="1"/>
</dbReference>